<dbReference type="Proteomes" id="UP000237347">
    <property type="component" value="Unassembled WGS sequence"/>
</dbReference>
<protein>
    <submittedName>
        <fullName evidence="1">Uncharacterized protein</fullName>
    </submittedName>
</protein>
<name>A0AAW0KZM8_QUESU</name>
<proteinExistence type="predicted"/>
<dbReference type="AlphaFoldDB" id="A0AAW0KZM8"/>
<comment type="caution">
    <text evidence="1">The sequence shown here is derived from an EMBL/GenBank/DDBJ whole genome shotgun (WGS) entry which is preliminary data.</text>
</comment>
<evidence type="ECO:0000313" key="2">
    <source>
        <dbReference type="Proteomes" id="UP000237347"/>
    </source>
</evidence>
<evidence type="ECO:0000313" key="1">
    <source>
        <dbReference type="EMBL" id="KAK7843763.1"/>
    </source>
</evidence>
<gene>
    <name evidence="1" type="ORF">CFP56_011989</name>
</gene>
<reference evidence="1 2" key="1">
    <citation type="journal article" date="2018" name="Sci. Data">
        <title>The draft genome sequence of cork oak.</title>
        <authorList>
            <person name="Ramos A.M."/>
            <person name="Usie A."/>
            <person name="Barbosa P."/>
            <person name="Barros P.M."/>
            <person name="Capote T."/>
            <person name="Chaves I."/>
            <person name="Simoes F."/>
            <person name="Abreu I."/>
            <person name="Carrasquinho I."/>
            <person name="Faro C."/>
            <person name="Guimaraes J.B."/>
            <person name="Mendonca D."/>
            <person name="Nobrega F."/>
            <person name="Rodrigues L."/>
            <person name="Saibo N.J.M."/>
            <person name="Varela M.C."/>
            <person name="Egas C."/>
            <person name="Matos J."/>
            <person name="Miguel C.M."/>
            <person name="Oliveira M.M."/>
            <person name="Ricardo C.P."/>
            <person name="Goncalves S."/>
        </authorList>
    </citation>
    <scope>NUCLEOTIDE SEQUENCE [LARGE SCALE GENOMIC DNA]</scope>
    <source>
        <strain evidence="2">cv. HL8</strain>
    </source>
</reference>
<organism evidence="1 2">
    <name type="scientific">Quercus suber</name>
    <name type="common">Cork oak</name>
    <dbReference type="NCBI Taxonomy" id="58331"/>
    <lineage>
        <taxon>Eukaryota</taxon>
        <taxon>Viridiplantae</taxon>
        <taxon>Streptophyta</taxon>
        <taxon>Embryophyta</taxon>
        <taxon>Tracheophyta</taxon>
        <taxon>Spermatophyta</taxon>
        <taxon>Magnoliopsida</taxon>
        <taxon>eudicotyledons</taxon>
        <taxon>Gunneridae</taxon>
        <taxon>Pentapetalae</taxon>
        <taxon>rosids</taxon>
        <taxon>fabids</taxon>
        <taxon>Fagales</taxon>
        <taxon>Fagaceae</taxon>
        <taxon>Quercus</taxon>
    </lineage>
</organism>
<keyword evidence="2" id="KW-1185">Reference proteome</keyword>
<sequence length="136" mass="15315">MPHRFWGFVRVILLRQFHQSFGSSRFDGIIKFLGKNWWVSSLIVWVIGLVSQLQFDWAFDTELRAANESIGIRVQRLSLSPPLPELSDGVVGESKQASRDDLLQWKLVTGSASCNFRIGGFGFGIEFFGSFSEGVV</sequence>
<accession>A0AAW0KZM8</accession>
<dbReference type="EMBL" id="PKMF04000197">
    <property type="protein sequence ID" value="KAK7843763.1"/>
    <property type="molecule type" value="Genomic_DNA"/>
</dbReference>